<organism evidence="3 6">
    <name type="scientific">Phytophthora kernoviae</name>
    <dbReference type="NCBI Taxonomy" id="325452"/>
    <lineage>
        <taxon>Eukaryota</taxon>
        <taxon>Sar</taxon>
        <taxon>Stramenopiles</taxon>
        <taxon>Oomycota</taxon>
        <taxon>Peronosporomycetes</taxon>
        <taxon>Peronosporales</taxon>
        <taxon>Peronosporaceae</taxon>
        <taxon>Phytophthora</taxon>
    </lineage>
</organism>
<dbReference type="EMBL" id="MAYM02001513">
    <property type="protein sequence ID" value="RLN15023.1"/>
    <property type="molecule type" value="Genomic_DNA"/>
</dbReference>
<dbReference type="EMBL" id="JPWV03000196">
    <property type="protein sequence ID" value="KAG2521515.1"/>
    <property type="molecule type" value="Genomic_DNA"/>
</dbReference>
<comment type="caution">
    <text evidence="3">The sequence shown here is derived from an EMBL/GenBank/DDBJ whole genome shotgun (WGS) entry which is preliminary data.</text>
</comment>
<protein>
    <submittedName>
        <fullName evidence="3">Uncharacterized protein</fullName>
    </submittedName>
</protein>
<dbReference type="EMBL" id="MBDN02000086">
    <property type="protein sequence ID" value="RLN81185.1"/>
    <property type="molecule type" value="Genomic_DNA"/>
</dbReference>
<proteinExistence type="predicted"/>
<name>A0A3R7GLW0_9STRA</name>
<keyword evidence="5" id="KW-1185">Reference proteome</keyword>
<evidence type="ECO:0000313" key="3">
    <source>
        <dbReference type="EMBL" id="RLN15023.1"/>
    </source>
</evidence>
<evidence type="ECO:0000313" key="5">
    <source>
        <dbReference type="Proteomes" id="UP000285624"/>
    </source>
</evidence>
<reference evidence="1" key="1">
    <citation type="journal article" date="2015" name="Genom Data">
        <title>Genome sequences of six Phytophthora species associated with forests in New Zealand.</title>
        <authorList>
            <person name="Studholme D.J."/>
            <person name="McDougal R.L."/>
            <person name="Sambles C."/>
            <person name="Hansen E."/>
            <person name="Hardy G."/>
            <person name="Grant M."/>
            <person name="Ganley R.J."/>
            <person name="Williams N.M."/>
        </authorList>
    </citation>
    <scope>NUCLEOTIDE SEQUENCE</scope>
    <source>
        <strain evidence="1">NZFS 2646</strain>
        <strain evidence="2">NZFS 3630</strain>
    </source>
</reference>
<dbReference type="Proteomes" id="UP000285624">
    <property type="component" value="Unassembled WGS sequence"/>
</dbReference>
<reference evidence="1" key="3">
    <citation type="submission" date="2020-06" db="EMBL/GenBank/DDBJ databases">
        <authorList>
            <person name="Studholme D.J."/>
        </authorList>
    </citation>
    <scope>NUCLEOTIDE SEQUENCE</scope>
    <source>
        <strain evidence="1">NZFS 2646</strain>
        <strain evidence="2">NZFS 3630</strain>
    </source>
</reference>
<sequence>MPYTSHSTMELGDAMLGQLAQVLVAILDHTIPSVHNVVNWEVDSTDLGPIVPEWGGEARTTNKMLITPQSKAQAA</sequence>
<dbReference type="AlphaFoldDB" id="A0A3R7GLW0"/>
<dbReference type="Proteomes" id="UP000785171">
    <property type="component" value="Unassembled WGS sequence"/>
</dbReference>
<evidence type="ECO:0000313" key="4">
    <source>
        <dbReference type="EMBL" id="RLN81185.1"/>
    </source>
</evidence>
<evidence type="ECO:0000313" key="2">
    <source>
        <dbReference type="EMBL" id="KAG2522973.1"/>
    </source>
</evidence>
<dbReference type="Proteomes" id="UP000285883">
    <property type="component" value="Unassembled WGS sequence"/>
</dbReference>
<evidence type="ECO:0000313" key="6">
    <source>
        <dbReference type="Proteomes" id="UP000285883"/>
    </source>
</evidence>
<dbReference type="Proteomes" id="UP000792063">
    <property type="component" value="Unassembled WGS sequence"/>
</dbReference>
<gene>
    <name evidence="3" type="ORF">BBI17_003941</name>
    <name evidence="4" type="ORF">BBO99_00003917</name>
    <name evidence="1" type="ORF">JM16_003556</name>
    <name evidence="2" type="ORF">JM18_003726</name>
</gene>
<evidence type="ECO:0000313" key="1">
    <source>
        <dbReference type="EMBL" id="KAG2521515.1"/>
    </source>
</evidence>
<accession>A0A3R7GLW0</accession>
<dbReference type="EMBL" id="JPWU03000197">
    <property type="protein sequence ID" value="KAG2522973.1"/>
    <property type="molecule type" value="Genomic_DNA"/>
</dbReference>
<reference evidence="5 6" key="2">
    <citation type="submission" date="2018-07" db="EMBL/GenBank/DDBJ databases">
        <title>Genome sequencing of oomycete isolates from Chile give support for New Zealand origin for Phytophthora kernoviae and make available the first Nothophytophthora sp. genome.</title>
        <authorList>
            <person name="Studholme D.J."/>
            <person name="Sanfuentes E."/>
            <person name="Panda P."/>
            <person name="Hill R."/>
            <person name="Sambles C."/>
            <person name="Grant M."/>
            <person name="Williams N.M."/>
            <person name="Mcdougal R.L."/>
        </authorList>
    </citation>
    <scope>NUCLEOTIDE SEQUENCE [LARGE SCALE GENOMIC DNA]</scope>
    <source>
        <strain evidence="3">Chile2</strain>
        <strain evidence="4">Chile4</strain>
    </source>
</reference>